<dbReference type="Pfam" id="PF10557">
    <property type="entry name" value="Cullin_Nedd8"/>
    <property type="match status" value="1"/>
</dbReference>
<dbReference type="Pfam" id="PF26557">
    <property type="entry name" value="Cullin_AB"/>
    <property type="match status" value="1"/>
</dbReference>
<dbReference type="InterPro" id="IPR036317">
    <property type="entry name" value="Cullin_homology_sf"/>
</dbReference>
<proteinExistence type="inferred from homology"/>
<evidence type="ECO:0000256" key="1">
    <source>
        <dbReference type="ARBA" id="ARBA00022843"/>
    </source>
</evidence>
<dbReference type="InterPro" id="IPR059120">
    <property type="entry name" value="Cullin-like_AB"/>
</dbReference>
<dbReference type="GO" id="GO:0031461">
    <property type="term" value="C:cullin-RING ubiquitin ligase complex"/>
    <property type="evidence" value="ECO:0007669"/>
    <property type="project" value="InterPro"/>
</dbReference>
<evidence type="ECO:0000259" key="3">
    <source>
        <dbReference type="PROSITE" id="PS50069"/>
    </source>
</evidence>
<comment type="caution">
    <text evidence="4">The sequence shown here is derived from an EMBL/GenBank/DDBJ whole genome shotgun (WGS) entry which is preliminary data.</text>
</comment>
<dbReference type="SUPFAM" id="SSF75632">
    <property type="entry name" value="Cullin homology domain"/>
    <property type="match status" value="1"/>
</dbReference>
<dbReference type="PANTHER" id="PTHR11932">
    <property type="entry name" value="CULLIN"/>
    <property type="match status" value="1"/>
</dbReference>
<dbReference type="Gene3D" id="1.10.10.10">
    <property type="entry name" value="Winged helix-like DNA-binding domain superfamily/Winged helix DNA-binding domain"/>
    <property type="match status" value="1"/>
</dbReference>
<evidence type="ECO:0000313" key="5">
    <source>
        <dbReference type="Proteomes" id="UP000617340"/>
    </source>
</evidence>
<comment type="similarity">
    <text evidence="2">Belongs to the cullin family.</text>
</comment>
<sequence length="291" mass="33765">MAAFKRITGLTKALASMTTSTTRISCLPAIKKNYFTYVNEPSMPIPGKEPCWLKTADEAIEQACLDSGAWARGSERVTVSLPLQLEDYIPEVEEFYKKKHSGRKLQWYHHMSNGTHHLATNLDGVPDNIFQPTTELPDPELRRTLWSLCAFPKLKRQLLLVEPHAYSPKDFGNDTRFWVNQEFAIVKNGKLQKRGKINLIGRLQLSTERSKEEDNQSIVQLRILRVQEAIIKILKMRKKISNAQLQTELVDILKNMFLPSKKMIKEQIEWLIEHKYIRRHDDDINTFVYMA</sequence>
<accession>A0A834J6E2</accession>
<evidence type="ECO:0000313" key="4">
    <source>
        <dbReference type="EMBL" id="KAF7382433.1"/>
    </source>
</evidence>
<keyword evidence="1" id="KW-0832">Ubl conjugation</keyword>
<reference evidence="4" key="1">
    <citation type="journal article" date="2020" name="G3 (Bethesda)">
        <title>High-Quality Assemblies for Three Invasive Social Wasps from the &lt;i&gt;Vespula&lt;/i&gt; Genus.</title>
        <authorList>
            <person name="Harrop T.W.R."/>
            <person name="Guhlin J."/>
            <person name="McLaughlin G.M."/>
            <person name="Permina E."/>
            <person name="Stockwell P."/>
            <person name="Gilligan J."/>
            <person name="Le Lec M.F."/>
            <person name="Gruber M.A.M."/>
            <person name="Quinn O."/>
            <person name="Lovegrove M."/>
            <person name="Duncan E.J."/>
            <person name="Remnant E.J."/>
            <person name="Van Eeckhoven J."/>
            <person name="Graham B."/>
            <person name="Knapp R.A."/>
            <person name="Langford K.W."/>
            <person name="Kronenberg Z."/>
            <person name="Press M.O."/>
            <person name="Eacker S.M."/>
            <person name="Wilson-Rankin E.E."/>
            <person name="Purcell J."/>
            <person name="Lester P.J."/>
            <person name="Dearden P.K."/>
        </authorList>
    </citation>
    <scope>NUCLEOTIDE SEQUENCE</scope>
    <source>
        <strain evidence="4">Linc-1</strain>
    </source>
</reference>
<name>A0A834J6E2_VESGE</name>
<dbReference type="InterPro" id="IPR036388">
    <property type="entry name" value="WH-like_DNA-bd_sf"/>
</dbReference>
<feature type="domain" description="Cullin family profile" evidence="3">
    <location>
        <begin position="65"/>
        <end position="114"/>
    </location>
</feature>
<dbReference type="InterPro" id="IPR045093">
    <property type="entry name" value="Cullin"/>
</dbReference>
<dbReference type="InterPro" id="IPR016157">
    <property type="entry name" value="Cullin_CS"/>
</dbReference>
<dbReference type="SMART" id="SM00884">
    <property type="entry name" value="Cullin_Nedd8"/>
    <property type="match status" value="1"/>
</dbReference>
<dbReference type="PROSITE" id="PS01256">
    <property type="entry name" value="CULLIN_1"/>
    <property type="match status" value="1"/>
</dbReference>
<dbReference type="Gene3D" id="3.30.230.130">
    <property type="entry name" value="Cullin, Chain C, Domain 2"/>
    <property type="match status" value="2"/>
</dbReference>
<evidence type="ECO:0000256" key="2">
    <source>
        <dbReference type="PROSITE-ProRule" id="PRU00330"/>
    </source>
</evidence>
<keyword evidence="5" id="KW-1185">Reference proteome</keyword>
<dbReference type="GO" id="GO:0006511">
    <property type="term" value="P:ubiquitin-dependent protein catabolic process"/>
    <property type="evidence" value="ECO:0007669"/>
    <property type="project" value="InterPro"/>
</dbReference>
<dbReference type="EMBL" id="JACSDZ010000020">
    <property type="protein sequence ID" value="KAF7382433.1"/>
    <property type="molecule type" value="Genomic_DNA"/>
</dbReference>
<dbReference type="InterPro" id="IPR016158">
    <property type="entry name" value="Cullin_homology"/>
</dbReference>
<dbReference type="AlphaFoldDB" id="A0A834J6E2"/>
<dbReference type="FunFam" id="1.10.10.10:FF:000142">
    <property type="entry name" value="Cullin 5"/>
    <property type="match status" value="1"/>
</dbReference>
<dbReference type="InterPro" id="IPR019559">
    <property type="entry name" value="Cullin_neddylation_domain"/>
</dbReference>
<dbReference type="InterPro" id="IPR036390">
    <property type="entry name" value="WH_DNA-bd_sf"/>
</dbReference>
<protein>
    <recommendedName>
        <fullName evidence="3">Cullin family profile domain-containing protein</fullName>
    </recommendedName>
</protein>
<gene>
    <name evidence="4" type="ORF">HZH68_015352</name>
</gene>
<organism evidence="4 5">
    <name type="scientific">Vespula germanica</name>
    <name type="common">German yellow jacket</name>
    <name type="synonym">Paravespula germanica</name>
    <dbReference type="NCBI Taxonomy" id="30212"/>
    <lineage>
        <taxon>Eukaryota</taxon>
        <taxon>Metazoa</taxon>
        <taxon>Ecdysozoa</taxon>
        <taxon>Arthropoda</taxon>
        <taxon>Hexapoda</taxon>
        <taxon>Insecta</taxon>
        <taxon>Pterygota</taxon>
        <taxon>Neoptera</taxon>
        <taxon>Endopterygota</taxon>
        <taxon>Hymenoptera</taxon>
        <taxon>Apocrita</taxon>
        <taxon>Aculeata</taxon>
        <taxon>Vespoidea</taxon>
        <taxon>Vespidae</taxon>
        <taxon>Vespinae</taxon>
        <taxon>Vespula</taxon>
    </lineage>
</organism>
<dbReference type="PROSITE" id="PS50069">
    <property type="entry name" value="CULLIN_2"/>
    <property type="match status" value="1"/>
</dbReference>
<dbReference type="Proteomes" id="UP000617340">
    <property type="component" value="Unassembled WGS sequence"/>
</dbReference>
<dbReference type="GO" id="GO:0031625">
    <property type="term" value="F:ubiquitin protein ligase binding"/>
    <property type="evidence" value="ECO:0007669"/>
    <property type="project" value="InterPro"/>
</dbReference>
<dbReference type="SUPFAM" id="SSF46785">
    <property type="entry name" value="Winged helix' DNA-binding domain"/>
    <property type="match status" value="1"/>
</dbReference>